<name>A0ABX8SIK0_9ACTN</name>
<proteinExistence type="predicted"/>
<dbReference type="InterPro" id="IPR050368">
    <property type="entry name" value="ClC-type_chloride_channel"/>
</dbReference>
<feature type="transmembrane region" description="Helical" evidence="5">
    <location>
        <begin position="384"/>
        <end position="404"/>
    </location>
</feature>
<feature type="transmembrane region" description="Helical" evidence="5">
    <location>
        <begin position="298"/>
        <end position="321"/>
    </location>
</feature>
<protein>
    <submittedName>
        <fullName evidence="6">Chloride channel protein</fullName>
    </submittedName>
</protein>
<keyword evidence="3" id="KW-0868">Chloride</keyword>
<dbReference type="InterPro" id="IPR001807">
    <property type="entry name" value="ClC"/>
</dbReference>
<feature type="transmembrane region" description="Helical" evidence="5">
    <location>
        <begin position="328"/>
        <end position="345"/>
    </location>
</feature>
<dbReference type="PANTHER" id="PTHR43427:SF6">
    <property type="entry name" value="CHLORIDE CHANNEL PROTEIN CLC-E"/>
    <property type="match status" value="1"/>
</dbReference>
<feature type="transmembrane region" description="Helical" evidence="5">
    <location>
        <begin position="351"/>
        <end position="377"/>
    </location>
</feature>
<keyword evidence="7" id="KW-1185">Reference proteome</keyword>
<dbReference type="Proteomes" id="UP000824504">
    <property type="component" value="Chromosome"/>
</dbReference>
<evidence type="ECO:0000313" key="6">
    <source>
        <dbReference type="EMBL" id="QXT62799.1"/>
    </source>
</evidence>
<feature type="transmembrane region" description="Helical" evidence="5">
    <location>
        <begin position="102"/>
        <end position="122"/>
    </location>
</feature>
<dbReference type="EMBL" id="CP079216">
    <property type="protein sequence ID" value="QXT62799.1"/>
    <property type="molecule type" value="Genomic_DNA"/>
</dbReference>
<feature type="transmembrane region" description="Helical" evidence="5">
    <location>
        <begin position="222"/>
        <end position="245"/>
    </location>
</feature>
<accession>A0ABX8SIK0</accession>
<keyword evidence="5" id="KW-0472">Membrane</keyword>
<keyword evidence="2" id="KW-0406">Ion transport</keyword>
<evidence type="ECO:0000256" key="2">
    <source>
        <dbReference type="ARBA" id="ARBA00023065"/>
    </source>
</evidence>
<reference evidence="6 7" key="1">
    <citation type="submission" date="2021-07" db="EMBL/GenBank/DDBJ databases">
        <title>complete genome sequencing of Tessaracoccus sp.J1M15.</title>
        <authorList>
            <person name="Bae J.-W."/>
            <person name="Kim D.-y."/>
        </authorList>
    </citation>
    <scope>NUCLEOTIDE SEQUENCE [LARGE SCALE GENOMIC DNA]</scope>
    <source>
        <strain evidence="6 7">J1M15</strain>
    </source>
</reference>
<organism evidence="6 7">
    <name type="scientific">Tessaracoccus palaemonis</name>
    <dbReference type="NCBI Taxonomy" id="2829499"/>
    <lineage>
        <taxon>Bacteria</taxon>
        <taxon>Bacillati</taxon>
        <taxon>Actinomycetota</taxon>
        <taxon>Actinomycetes</taxon>
        <taxon>Propionibacteriales</taxon>
        <taxon>Propionibacteriaceae</taxon>
        <taxon>Tessaracoccus</taxon>
    </lineage>
</organism>
<dbReference type="RefSeq" id="WP_219082020.1">
    <property type="nucleotide sequence ID" value="NZ_CP079216.1"/>
</dbReference>
<evidence type="ECO:0000256" key="1">
    <source>
        <dbReference type="ARBA" id="ARBA00022448"/>
    </source>
</evidence>
<evidence type="ECO:0000313" key="7">
    <source>
        <dbReference type="Proteomes" id="UP000824504"/>
    </source>
</evidence>
<keyword evidence="5" id="KW-0812">Transmembrane</keyword>
<dbReference type="Pfam" id="PF00654">
    <property type="entry name" value="Voltage_CLC"/>
    <property type="match status" value="1"/>
</dbReference>
<keyword evidence="4" id="KW-0407">Ion channel</keyword>
<keyword evidence="5" id="KW-1133">Transmembrane helix</keyword>
<gene>
    <name evidence="6" type="ORF">KDB89_13880</name>
</gene>
<feature type="transmembrane region" description="Helical" evidence="5">
    <location>
        <begin position="61"/>
        <end position="81"/>
    </location>
</feature>
<dbReference type="PANTHER" id="PTHR43427">
    <property type="entry name" value="CHLORIDE CHANNEL PROTEIN CLC-E"/>
    <property type="match status" value="1"/>
</dbReference>
<feature type="transmembrane region" description="Helical" evidence="5">
    <location>
        <begin position="257"/>
        <end position="278"/>
    </location>
</feature>
<feature type="transmembrane region" description="Helical" evidence="5">
    <location>
        <begin position="153"/>
        <end position="177"/>
    </location>
</feature>
<evidence type="ECO:0000256" key="3">
    <source>
        <dbReference type="ARBA" id="ARBA00023214"/>
    </source>
</evidence>
<evidence type="ECO:0000256" key="4">
    <source>
        <dbReference type="ARBA" id="ARBA00023303"/>
    </source>
</evidence>
<feature type="transmembrane region" description="Helical" evidence="5">
    <location>
        <begin position="184"/>
        <end position="202"/>
    </location>
</feature>
<evidence type="ECO:0000256" key="5">
    <source>
        <dbReference type="SAM" id="Phobius"/>
    </source>
</evidence>
<sequence>MVTRLRDEPWARLALATITVGVAAGLGALALVFVVHAVEDLVWGHASGPFLDNRAYPSNRWLPLVVLSSAGVALSLAWYALRRWGAPLVSIRDSMRGTRMPVLGTALDALIQVVGVALGSPIGKEVAPRQLAAMLGDRVAALLGVDRRWVAPLIASAAGAGLAAVYNVPLAGTLFALEILLARVNLRLAGVALTVNVIATLVARPLVPDTSLYTVPEATSTWWVIAVALAIGPILGWIGASFTLLMRRLTKDRPTGWRLLLWLPLTLAAVGLLAVWFPLLLGNGRAIAQVAFDGSGPIALLLALAVLKYLVTSATLGAGAIGGTLQPSIAIGAALGAAIGLLLGWDQPQVTALAIVGAAGFLATTMRAPLTALALVLEFTGTGFTLLVPVTVCVVAALGTAELIDGLSHRRRARARLQAEA</sequence>
<keyword evidence="1" id="KW-0813">Transport</keyword>